<dbReference type="Proteomes" id="UP000324632">
    <property type="component" value="Chromosome 11"/>
</dbReference>
<evidence type="ECO:0000313" key="2">
    <source>
        <dbReference type="Proteomes" id="UP000324632"/>
    </source>
</evidence>
<keyword evidence="2" id="KW-1185">Reference proteome</keyword>
<sequence length="106" mass="11920">MSNSAKFKKDKEIIVEYESQVKGTSLRIQERLNARVSERLSEAVCSFGRNVQGLAHMMTKAVNSTVMHGIRAERLISFALAAKWGCNNMKTLFSQPSRFFSTTCRG</sequence>
<reference evidence="1 2" key="1">
    <citation type="journal article" date="2019" name="Mol. Ecol. Resour.">
        <title>Chromosome-level genome assembly of Triplophysa tibetana, a fish adapted to the harsh high-altitude environment of the Tibetan Plateau.</title>
        <authorList>
            <person name="Yang X."/>
            <person name="Liu H."/>
            <person name="Ma Z."/>
            <person name="Zou Y."/>
            <person name="Zou M."/>
            <person name="Mao Y."/>
            <person name="Li X."/>
            <person name="Wang H."/>
            <person name="Chen T."/>
            <person name="Wang W."/>
            <person name="Yang R."/>
        </authorList>
    </citation>
    <scope>NUCLEOTIDE SEQUENCE [LARGE SCALE GENOMIC DNA]</scope>
    <source>
        <strain evidence="1">TTIB1903HZAU</strain>
        <tissue evidence="1">Muscle</tissue>
    </source>
</reference>
<accession>A0A5A9P238</accession>
<gene>
    <name evidence="1" type="ORF">E1301_Tti008830</name>
</gene>
<proteinExistence type="predicted"/>
<name>A0A5A9P238_9TELE</name>
<organism evidence="1 2">
    <name type="scientific">Triplophysa tibetana</name>
    <dbReference type="NCBI Taxonomy" id="1572043"/>
    <lineage>
        <taxon>Eukaryota</taxon>
        <taxon>Metazoa</taxon>
        <taxon>Chordata</taxon>
        <taxon>Craniata</taxon>
        <taxon>Vertebrata</taxon>
        <taxon>Euteleostomi</taxon>
        <taxon>Actinopterygii</taxon>
        <taxon>Neopterygii</taxon>
        <taxon>Teleostei</taxon>
        <taxon>Ostariophysi</taxon>
        <taxon>Cypriniformes</taxon>
        <taxon>Nemacheilidae</taxon>
        <taxon>Triplophysa</taxon>
    </lineage>
</organism>
<protein>
    <submittedName>
        <fullName evidence="1">Uncharacterized protein</fullName>
    </submittedName>
</protein>
<evidence type="ECO:0000313" key="1">
    <source>
        <dbReference type="EMBL" id="KAA0715119.1"/>
    </source>
</evidence>
<dbReference type="EMBL" id="SOYY01000011">
    <property type="protein sequence ID" value="KAA0715119.1"/>
    <property type="molecule type" value="Genomic_DNA"/>
</dbReference>
<comment type="caution">
    <text evidence="1">The sequence shown here is derived from an EMBL/GenBank/DDBJ whole genome shotgun (WGS) entry which is preliminary data.</text>
</comment>
<dbReference type="AlphaFoldDB" id="A0A5A9P238"/>